<dbReference type="RefSeq" id="WP_092550843.1">
    <property type="nucleotide sequence ID" value="NZ_BOMJ01000003.1"/>
</dbReference>
<dbReference type="Proteomes" id="UP000198688">
    <property type="component" value="Chromosome I"/>
</dbReference>
<reference evidence="2 3" key="1">
    <citation type="submission" date="2016-10" db="EMBL/GenBank/DDBJ databases">
        <authorList>
            <person name="de Groot N.N."/>
        </authorList>
    </citation>
    <scope>NUCLEOTIDE SEQUENCE [LARGE SCALE GENOMIC DNA]</scope>
    <source>
        <strain evidence="2 3">DSM 43941</strain>
    </source>
</reference>
<evidence type="ECO:0000313" key="2">
    <source>
        <dbReference type="EMBL" id="SDT74390.1"/>
    </source>
</evidence>
<sequence>MNLLRELDDLDREQPGRPFTLRIADRVLALRAAQALSWRDLVDGLHSLVGFVTWISPDDTVGEVLGGLALWQMQAVVRAYRQHYGLPASPQQDQRLLMLLGTPAYRRAIEWDLRALHGLDLGAEWRERRWRRLLDFIDGLPSHSHFAEALAADEDLAEAIIDADDGTPKRPVRRLSEYSAEVELLTVLTDRVAELIQVTVASRGGKPRKVTPMPRPASAVEKVRGRRQRRRHEWTVARVYGRIGPDAPPPPHS</sequence>
<accession>A0A1H2CV15</accession>
<organism evidence="2 3">
    <name type="scientific">Actinoplanes derwentensis</name>
    <dbReference type="NCBI Taxonomy" id="113562"/>
    <lineage>
        <taxon>Bacteria</taxon>
        <taxon>Bacillati</taxon>
        <taxon>Actinomycetota</taxon>
        <taxon>Actinomycetes</taxon>
        <taxon>Micromonosporales</taxon>
        <taxon>Micromonosporaceae</taxon>
        <taxon>Actinoplanes</taxon>
    </lineage>
</organism>
<dbReference type="AlphaFoldDB" id="A0A1H2CV15"/>
<name>A0A1H2CV15_9ACTN</name>
<feature type="region of interest" description="Disordered" evidence="1">
    <location>
        <begin position="205"/>
        <end position="229"/>
    </location>
</feature>
<dbReference type="EMBL" id="LT629758">
    <property type="protein sequence ID" value="SDT74390.1"/>
    <property type="molecule type" value="Genomic_DNA"/>
</dbReference>
<dbReference type="STRING" id="113562.SAMN04489716_6968"/>
<proteinExistence type="predicted"/>
<gene>
    <name evidence="2" type="ORF">SAMN04489716_6968</name>
</gene>
<keyword evidence="3" id="KW-1185">Reference proteome</keyword>
<evidence type="ECO:0000256" key="1">
    <source>
        <dbReference type="SAM" id="MobiDB-lite"/>
    </source>
</evidence>
<evidence type="ECO:0000313" key="3">
    <source>
        <dbReference type="Proteomes" id="UP000198688"/>
    </source>
</evidence>
<protein>
    <submittedName>
        <fullName evidence="2">Uncharacterized protein</fullName>
    </submittedName>
</protein>